<proteinExistence type="predicted"/>
<evidence type="ECO:0008006" key="3">
    <source>
        <dbReference type="Google" id="ProtNLM"/>
    </source>
</evidence>
<dbReference type="EMBL" id="BAAAGF010000005">
    <property type="protein sequence ID" value="GAA0749858.1"/>
    <property type="molecule type" value="Genomic_DNA"/>
</dbReference>
<sequence>MYDYQKTKTKLLTISLIFISFFGFSQSKEINIEFIGNCGLYMTDGLTNIYTDFPYKSGAHNYMEFDESELDSVKENSIFIFTHKHSDHYSKKNLKKIIKEKGGEQFGVSNISDLEKLNNTINDFEIKAFKTEHKVFGVSFKHYSFLISWHGKRIYLSGDTTNPETMGKVKNIDWAFVPYWILNNAKEQGISIDVKMYFIYHLYPEQIPSAKAQLKEVENMHPLTDQGEILTLKY</sequence>
<dbReference type="PANTHER" id="PTHR43546">
    <property type="entry name" value="UPF0173 METAL-DEPENDENT HYDROLASE MJ1163-RELATED"/>
    <property type="match status" value="1"/>
</dbReference>
<dbReference type="Proteomes" id="UP001500736">
    <property type="component" value="Unassembled WGS sequence"/>
</dbReference>
<dbReference type="InterPro" id="IPR050114">
    <property type="entry name" value="UPF0173_UPF0282_UlaG_hydrolase"/>
</dbReference>
<gene>
    <name evidence="1" type="ORF">GCM10009431_29930</name>
</gene>
<keyword evidence="2" id="KW-1185">Reference proteome</keyword>
<accession>A0ABN1JZ06</accession>
<name>A0ABN1JZ06_9FLAO</name>
<dbReference type="RefSeq" id="WP_343799593.1">
    <property type="nucleotide sequence ID" value="NZ_BAAAGF010000005.1"/>
</dbReference>
<evidence type="ECO:0000313" key="1">
    <source>
        <dbReference type="EMBL" id="GAA0749858.1"/>
    </source>
</evidence>
<protein>
    <recommendedName>
        <fullName evidence="3">MBL fold metallo-hydrolase</fullName>
    </recommendedName>
</protein>
<reference evidence="1 2" key="1">
    <citation type="journal article" date="2019" name="Int. J. Syst. Evol. Microbiol.">
        <title>The Global Catalogue of Microorganisms (GCM) 10K type strain sequencing project: providing services to taxonomists for standard genome sequencing and annotation.</title>
        <authorList>
            <consortium name="The Broad Institute Genomics Platform"/>
            <consortium name="The Broad Institute Genome Sequencing Center for Infectious Disease"/>
            <person name="Wu L."/>
            <person name="Ma J."/>
        </authorList>
    </citation>
    <scope>NUCLEOTIDE SEQUENCE [LARGE SCALE GENOMIC DNA]</scope>
    <source>
        <strain evidence="1 2">JCM 15976</strain>
    </source>
</reference>
<dbReference type="InterPro" id="IPR036866">
    <property type="entry name" value="RibonucZ/Hydroxyglut_hydro"/>
</dbReference>
<dbReference type="Pfam" id="PF13483">
    <property type="entry name" value="Lactamase_B_3"/>
    <property type="match status" value="1"/>
</dbReference>
<organism evidence="1 2">
    <name type="scientific">Gaetbulibacter jejuensis</name>
    <dbReference type="NCBI Taxonomy" id="584607"/>
    <lineage>
        <taxon>Bacteria</taxon>
        <taxon>Pseudomonadati</taxon>
        <taxon>Bacteroidota</taxon>
        <taxon>Flavobacteriia</taxon>
        <taxon>Flavobacteriales</taxon>
        <taxon>Flavobacteriaceae</taxon>
        <taxon>Gaetbulibacter</taxon>
    </lineage>
</organism>
<evidence type="ECO:0000313" key="2">
    <source>
        <dbReference type="Proteomes" id="UP001500736"/>
    </source>
</evidence>
<dbReference type="SUPFAM" id="SSF56281">
    <property type="entry name" value="Metallo-hydrolase/oxidoreductase"/>
    <property type="match status" value="1"/>
</dbReference>
<comment type="caution">
    <text evidence="1">The sequence shown here is derived from an EMBL/GenBank/DDBJ whole genome shotgun (WGS) entry which is preliminary data.</text>
</comment>
<dbReference type="Gene3D" id="3.60.15.10">
    <property type="entry name" value="Ribonuclease Z/Hydroxyacylglutathione hydrolase-like"/>
    <property type="match status" value="1"/>
</dbReference>
<dbReference type="PANTHER" id="PTHR43546:SF8">
    <property type="entry name" value="METALLO-BETA-LACTAMASE DOMAIN-CONTAINING PROTEIN"/>
    <property type="match status" value="1"/>
</dbReference>